<evidence type="ECO:0000313" key="1">
    <source>
        <dbReference type="EMBL" id="JAD35288.1"/>
    </source>
</evidence>
<accession>A0A0A8ZC87</accession>
<name>A0A0A8ZC87_ARUDO</name>
<protein>
    <submittedName>
        <fullName evidence="1">Uncharacterized protein</fullName>
    </submittedName>
</protein>
<sequence>MAARADATRRCSTPRWFHLRQ</sequence>
<proteinExistence type="predicted"/>
<dbReference type="AlphaFoldDB" id="A0A0A8ZC87"/>
<reference evidence="1" key="2">
    <citation type="journal article" date="2015" name="Data Brief">
        <title>Shoot transcriptome of the giant reed, Arundo donax.</title>
        <authorList>
            <person name="Barrero R.A."/>
            <person name="Guerrero F.D."/>
            <person name="Moolhuijzen P."/>
            <person name="Goolsby J.A."/>
            <person name="Tidwell J."/>
            <person name="Bellgard S.E."/>
            <person name="Bellgard M.I."/>
        </authorList>
    </citation>
    <scope>NUCLEOTIDE SEQUENCE</scope>
    <source>
        <tissue evidence="1">Shoot tissue taken approximately 20 cm above the soil surface</tissue>
    </source>
</reference>
<organism evidence="1">
    <name type="scientific">Arundo donax</name>
    <name type="common">Giant reed</name>
    <name type="synonym">Donax arundinaceus</name>
    <dbReference type="NCBI Taxonomy" id="35708"/>
    <lineage>
        <taxon>Eukaryota</taxon>
        <taxon>Viridiplantae</taxon>
        <taxon>Streptophyta</taxon>
        <taxon>Embryophyta</taxon>
        <taxon>Tracheophyta</taxon>
        <taxon>Spermatophyta</taxon>
        <taxon>Magnoliopsida</taxon>
        <taxon>Liliopsida</taxon>
        <taxon>Poales</taxon>
        <taxon>Poaceae</taxon>
        <taxon>PACMAD clade</taxon>
        <taxon>Arundinoideae</taxon>
        <taxon>Arundineae</taxon>
        <taxon>Arundo</taxon>
    </lineage>
</organism>
<reference evidence="1" key="1">
    <citation type="submission" date="2014-09" db="EMBL/GenBank/DDBJ databases">
        <authorList>
            <person name="Magalhaes I.L.F."/>
            <person name="Oliveira U."/>
            <person name="Santos F.R."/>
            <person name="Vidigal T.H.D.A."/>
            <person name="Brescovit A.D."/>
            <person name="Santos A.J."/>
        </authorList>
    </citation>
    <scope>NUCLEOTIDE SEQUENCE</scope>
    <source>
        <tissue evidence="1">Shoot tissue taken approximately 20 cm above the soil surface</tissue>
    </source>
</reference>
<dbReference type="EMBL" id="GBRH01262607">
    <property type="protein sequence ID" value="JAD35288.1"/>
    <property type="molecule type" value="Transcribed_RNA"/>
</dbReference>